<feature type="transmembrane region" description="Helical" evidence="8">
    <location>
        <begin position="183"/>
        <end position="212"/>
    </location>
</feature>
<evidence type="ECO:0000256" key="7">
    <source>
        <dbReference type="SAM" id="MobiDB-lite"/>
    </source>
</evidence>
<feature type="compositionally biased region" description="Polar residues" evidence="7">
    <location>
        <begin position="1"/>
        <end position="10"/>
    </location>
</feature>
<keyword evidence="3 8" id="KW-0812">Transmembrane</keyword>
<comment type="subcellular location">
    <subcellularLocation>
        <location evidence="1">Nucleus membrane</location>
        <topology evidence="1">Multi-pass membrane protein</topology>
    </subcellularLocation>
</comment>
<dbReference type="Ensembl" id="ENSOCUT00000035031.1">
    <property type="protein sequence ID" value="ENSOCUP00000037715.1"/>
    <property type="gene ID" value="ENSOCUG00000021533.2"/>
</dbReference>
<comment type="similarity">
    <text evidence="2">Belongs to the MAPEG family.</text>
</comment>
<feature type="compositionally biased region" description="Basic residues" evidence="7">
    <location>
        <begin position="20"/>
        <end position="36"/>
    </location>
</feature>
<dbReference type="Gene3D" id="1.20.120.550">
    <property type="entry name" value="Membrane associated eicosanoid/glutathione metabolism-like domain"/>
    <property type="match status" value="1"/>
</dbReference>
<protein>
    <recommendedName>
        <fullName evidence="11">Leukotriene C4 synthase</fullName>
    </recommendedName>
</protein>
<dbReference type="PANTHER" id="PTHR10250:SF4">
    <property type="entry name" value="LEUKOTRIENE C4 SYNTHASE"/>
    <property type="match status" value="1"/>
</dbReference>
<dbReference type="AlphaFoldDB" id="A0A5F9CVQ6"/>
<dbReference type="GeneTree" id="ENSGT00940000160738"/>
<dbReference type="GO" id="GO:0019370">
    <property type="term" value="P:leukotriene biosynthetic process"/>
    <property type="evidence" value="ECO:0007669"/>
    <property type="project" value="TreeGrafter"/>
</dbReference>
<feature type="region of interest" description="Disordered" evidence="7">
    <location>
        <begin position="1"/>
        <end position="40"/>
    </location>
</feature>
<evidence type="ECO:0000256" key="6">
    <source>
        <dbReference type="ARBA" id="ARBA00023242"/>
    </source>
</evidence>
<evidence type="ECO:0000256" key="4">
    <source>
        <dbReference type="ARBA" id="ARBA00022989"/>
    </source>
</evidence>
<feature type="transmembrane region" description="Helical" evidence="8">
    <location>
        <begin position="233"/>
        <end position="255"/>
    </location>
</feature>
<evidence type="ECO:0000313" key="9">
    <source>
        <dbReference type="Ensembl" id="ENSOCUP00000037715.1"/>
    </source>
</evidence>
<keyword evidence="5 8" id="KW-0472">Membrane</keyword>
<keyword evidence="10" id="KW-1185">Reference proteome</keyword>
<dbReference type="STRING" id="9986.ENSOCUP00000037715"/>
<dbReference type="GO" id="GO:0031965">
    <property type="term" value="C:nuclear membrane"/>
    <property type="evidence" value="ECO:0007669"/>
    <property type="project" value="UniProtKB-SubCell"/>
</dbReference>
<evidence type="ECO:0000313" key="10">
    <source>
        <dbReference type="Proteomes" id="UP000001811"/>
    </source>
</evidence>
<dbReference type="GO" id="GO:0004602">
    <property type="term" value="F:glutathione peroxidase activity"/>
    <property type="evidence" value="ECO:0007669"/>
    <property type="project" value="TreeGrafter"/>
</dbReference>
<proteinExistence type="inferred from homology"/>
<dbReference type="Bgee" id="ENSOCUG00000021533">
    <property type="expression patterns" value="Expressed in lung and 18 other cell types or tissues"/>
</dbReference>
<evidence type="ECO:0000256" key="3">
    <source>
        <dbReference type="ARBA" id="ARBA00022692"/>
    </source>
</evidence>
<dbReference type="PANTHER" id="PTHR10250">
    <property type="entry name" value="MICROSOMAL GLUTATHIONE S-TRANSFERASE"/>
    <property type="match status" value="1"/>
</dbReference>
<organism evidence="9 10">
    <name type="scientific">Oryctolagus cuniculus</name>
    <name type="common">Rabbit</name>
    <dbReference type="NCBI Taxonomy" id="9986"/>
    <lineage>
        <taxon>Eukaryota</taxon>
        <taxon>Metazoa</taxon>
        <taxon>Chordata</taxon>
        <taxon>Craniata</taxon>
        <taxon>Vertebrata</taxon>
        <taxon>Euteleostomi</taxon>
        <taxon>Mammalia</taxon>
        <taxon>Eutheria</taxon>
        <taxon>Euarchontoglires</taxon>
        <taxon>Glires</taxon>
        <taxon>Lagomorpha</taxon>
        <taxon>Leporidae</taxon>
        <taxon>Oryctolagus</taxon>
    </lineage>
</organism>
<dbReference type="GO" id="GO:0004364">
    <property type="term" value="F:glutathione transferase activity"/>
    <property type="evidence" value="ECO:0007669"/>
    <property type="project" value="TreeGrafter"/>
</dbReference>
<name>A0A5F9CVQ6_RABIT</name>
<reference evidence="9" key="2">
    <citation type="submission" date="2025-08" db="UniProtKB">
        <authorList>
            <consortium name="Ensembl"/>
        </authorList>
    </citation>
    <scope>IDENTIFICATION</scope>
    <source>
        <strain evidence="9">Thorbecke</strain>
    </source>
</reference>
<evidence type="ECO:0008006" key="11">
    <source>
        <dbReference type="Google" id="ProtNLM"/>
    </source>
</evidence>
<reference evidence="9" key="3">
    <citation type="submission" date="2025-09" db="UniProtKB">
        <authorList>
            <consortium name="Ensembl"/>
        </authorList>
    </citation>
    <scope>IDENTIFICATION</scope>
    <source>
        <strain evidence="9">Thorbecke</strain>
    </source>
</reference>
<evidence type="ECO:0000256" key="8">
    <source>
        <dbReference type="SAM" id="Phobius"/>
    </source>
</evidence>
<evidence type="ECO:0000256" key="2">
    <source>
        <dbReference type="ARBA" id="ARBA00010459"/>
    </source>
</evidence>
<dbReference type="GO" id="GO:0004464">
    <property type="term" value="F:leukotriene-C4 synthase activity"/>
    <property type="evidence" value="ECO:0007669"/>
    <property type="project" value="TreeGrafter"/>
</dbReference>
<reference evidence="9 10" key="1">
    <citation type="journal article" date="2011" name="Nature">
        <title>A high-resolution map of human evolutionary constraint using 29 mammals.</title>
        <authorList>
            <person name="Lindblad-Toh K."/>
            <person name="Garber M."/>
            <person name="Zuk O."/>
            <person name="Lin M.F."/>
            <person name="Parker B.J."/>
            <person name="Washietl S."/>
            <person name="Kheradpour P."/>
            <person name="Ernst J."/>
            <person name="Jordan G."/>
            <person name="Mauceli E."/>
            <person name="Ward L.D."/>
            <person name="Lowe C.B."/>
            <person name="Holloway A.K."/>
            <person name="Clamp M."/>
            <person name="Gnerre S."/>
            <person name="Alfoldi J."/>
            <person name="Beal K."/>
            <person name="Chang J."/>
            <person name="Clawson H."/>
            <person name="Cuff J."/>
            <person name="Di Palma F."/>
            <person name="Fitzgerald S."/>
            <person name="Flicek P."/>
            <person name="Guttman M."/>
            <person name="Hubisz M.J."/>
            <person name="Jaffe D.B."/>
            <person name="Jungreis I."/>
            <person name="Kent W.J."/>
            <person name="Kostka D."/>
            <person name="Lara M."/>
            <person name="Martins A.L."/>
            <person name="Massingham T."/>
            <person name="Moltke I."/>
            <person name="Raney B.J."/>
            <person name="Rasmussen M.D."/>
            <person name="Robinson J."/>
            <person name="Stark A."/>
            <person name="Vilella A.J."/>
            <person name="Wen J."/>
            <person name="Xie X."/>
            <person name="Zody M.C."/>
            <person name="Baldwin J."/>
            <person name="Bloom T."/>
            <person name="Chin C.W."/>
            <person name="Heiman D."/>
            <person name="Nicol R."/>
            <person name="Nusbaum C."/>
            <person name="Young S."/>
            <person name="Wilkinson J."/>
            <person name="Worley K.C."/>
            <person name="Kovar C.L."/>
            <person name="Muzny D.M."/>
            <person name="Gibbs R.A."/>
            <person name="Cree A."/>
            <person name="Dihn H.H."/>
            <person name="Fowler G."/>
            <person name="Jhangiani S."/>
            <person name="Joshi V."/>
            <person name="Lee S."/>
            <person name="Lewis L.R."/>
            <person name="Nazareth L.V."/>
            <person name="Okwuonu G."/>
            <person name="Santibanez J."/>
            <person name="Warren W.C."/>
            <person name="Mardis E.R."/>
            <person name="Weinstock G.M."/>
            <person name="Wilson R.K."/>
            <person name="Delehaunty K."/>
            <person name="Dooling D."/>
            <person name="Fronik C."/>
            <person name="Fulton L."/>
            <person name="Fulton B."/>
            <person name="Graves T."/>
            <person name="Minx P."/>
            <person name="Sodergren E."/>
            <person name="Birney E."/>
            <person name="Margulies E.H."/>
            <person name="Herrero J."/>
            <person name="Green E.D."/>
            <person name="Haussler D."/>
            <person name="Siepel A."/>
            <person name="Goldman N."/>
            <person name="Pollard K.S."/>
            <person name="Pedersen J.S."/>
            <person name="Lander E.S."/>
            <person name="Kellis M."/>
        </authorList>
    </citation>
    <scope>NUCLEOTIDE SEQUENCE [LARGE SCALE GENOMIC DNA]</scope>
    <source>
        <strain evidence="10">Thorbecke</strain>
    </source>
</reference>
<dbReference type="InParanoid" id="A0A5F9CVQ6"/>
<accession>A0A5F9CVQ6</accession>
<evidence type="ECO:0000256" key="1">
    <source>
        <dbReference type="ARBA" id="ARBA00004232"/>
    </source>
</evidence>
<evidence type="ECO:0000256" key="5">
    <source>
        <dbReference type="ARBA" id="ARBA00023136"/>
    </source>
</evidence>
<dbReference type="Proteomes" id="UP000001811">
    <property type="component" value="Unplaced"/>
</dbReference>
<gene>
    <name evidence="9" type="primary">LTC4S</name>
</gene>
<dbReference type="InterPro" id="IPR023352">
    <property type="entry name" value="MAPEG-like_dom_sf"/>
</dbReference>
<dbReference type="InterPro" id="IPR050997">
    <property type="entry name" value="MAPEG"/>
</dbReference>
<dbReference type="Pfam" id="PF01124">
    <property type="entry name" value="MAPEG"/>
    <property type="match status" value="1"/>
</dbReference>
<keyword evidence="4 8" id="KW-1133">Transmembrane helix</keyword>
<keyword evidence="6" id="KW-0539">Nucleus</keyword>
<dbReference type="SUPFAM" id="SSF161084">
    <property type="entry name" value="MAPEG domain-like"/>
    <property type="match status" value="1"/>
</dbReference>
<dbReference type="GO" id="GO:0005783">
    <property type="term" value="C:endoplasmic reticulum"/>
    <property type="evidence" value="ECO:0007669"/>
    <property type="project" value="TreeGrafter"/>
</dbReference>
<sequence length="274" mass="29739">MHSLDTSNVGRSLDGQCGLRQHRGRAQKGASGRKRAACSQPGFRLPAWPGSMAQWHGHMCPSLPCSPWRGAGRVLRPAFPFLSADGLIGALRHHERRDSSPGHCHPPRSPAASLLLPAGDLRQKSLPRVAAAHHWSAGIRARLPSPVRRGVQGGLSRVVLGPSRPGQVSSGPPTARRVNCSEYFPLFLAALWVAGIYFHEGAAALCGLVYLFARFRYFHSYERSAELRLAPMYQSAGALWLLIALGALGLLSHFLPAPLRAALLGWLRTLLPWA</sequence>
<dbReference type="InterPro" id="IPR001129">
    <property type="entry name" value="Membr-assoc_MAPEG"/>
</dbReference>